<sequence>MYPPTERTTATRMRGRMSYDEAAAHAVLDEAYHCTLGFTVDGEPRLLPTLHVRVGDTLYLHGSTGSRPLLAARGDAGLPICVAVTHLDGLVFARSQFNHSANYRSVVAHGTAHLVTDEREKLAVLTALVEKVAAGRSTDSRPPSRRELAETAVLALPLREVSVRARAAGANDDPADRDLPYWAGVVPLRLTPGLPEPAAGVTAPVPPYLRAAPSPWLEPVVLRGEHVVLEPLDESHAEELYAALDDEEVWRYVGSPRPGSVAELADQIRAGLDAHRRGVRMPWVQRCAVTGAVVGTTSYYQPDPELRTVEIGYTQLGRPWWRTGINTEAKLLLLTRAFEELDAIRVTWQTSSLNERSQRAIERLGAVREGTLRSNRRRADGTWRESALYSMLAEEWPNAQVTLRERLRPAAPVAS</sequence>
<dbReference type="GO" id="GO:0016747">
    <property type="term" value="F:acyltransferase activity, transferring groups other than amino-acyl groups"/>
    <property type="evidence" value="ECO:0007669"/>
    <property type="project" value="InterPro"/>
</dbReference>
<dbReference type="InterPro" id="IPR000182">
    <property type="entry name" value="GNAT_dom"/>
</dbReference>
<dbReference type="Proteomes" id="UP000477779">
    <property type="component" value="Unassembled WGS sequence"/>
</dbReference>
<reference evidence="2 5" key="2">
    <citation type="submission" date="2020-02" db="EMBL/GenBank/DDBJ databases">
        <title>WGS of Micromonospora spp. isolated from hot spring.</title>
        <authorList>
            <person name="Thawai C."/>
        </authorList>
    </citation>
    <scope>NUCLEOTIDE SEQUENCE [LARGE SCALE GENOMIC DNA]</scope>
    <source>
        <strain evidence="2 5">TMS7</strain>
    </source>
</reference>
<reference evidence="3 4" key="1">
    <citation type="submission" date="2019-10" db="EMBL/GenBank/DDBJ databases">
        <title>Genome Sequence of Micromonospora terminaliae DSM 101760.</title>
        <authorList>
            <person name="Guo L."/>
        </authorList>
    </citation>
    <scope>NUCLEOTIDE SEQUENCE [LARGE SCALE GENOMIC DNA]</scope>
    <source>
        <strain evidence="3 4">DSM 101760</strain>
    </source>
</reference>
<organism evidence="2 5">
    <name type="scientific">Micromonospora terminaliae</name>
    <dbReference type="NCBI Taxonomy" id="1914461"/>
    <lineage>
        <taxon>Bacteria</taxon>
        <taxon>Bacillati</taxon>
        <taxon>Actinomycetota</taxon>
        <taxon>Actinomycetes</taxon>
        <taxon>Micromonosporales</taxon>
        <taxon>Micromonosporaceae</taxon>
        <taxon>Micromonospora</taxon>
    </lineage>
</organism>
<dbReference type="PROSITE" id="PS51186">
    <property type="entry name" value="GNAT"/>
    <property type="match status" value="1"/>
</dbReference>
<dbReference type="Gene3D" id="3.40.630.30">
    <property type="match status" value="1"/>
</dbReference>
<dbReference type="Pfam" id="PF13302">
    <property type="entry name" value="Acetyltransf_3"/>
    <property type="match status" value="1"/>
</dbReference>
<evidence type="ECO:0000313" key="5">
    <source>
        <dbReference type="Proteomes" id="UP000477779"/>
    </source>
</evidence>
<evidence type="ECO:0000313" key="3">
    <source>
        <dbReference type="EMBL" id="QGL45892.1"/>
    </source>
</evidence>
<dbReference type="Gene3D" id="2.30.110.10">
    <property type="entry name" value="Electron Transport, Fmn-binding Protein, Chain A"/>
    <property type="match status" value="1"/>
</dbReference>
<proteinExistence type="predicted"/>
<dbReference type="Proteomes" id="UP000402241">
    <property type="component" value="Chromosome"/>
</dbReference>
<dbReference type="SUPFAM" id="SSF55729">
    <property type="entry name" value="Acyl-CoA N-acyltransferases (Nat)"/>
    <property type="match status" value="1"/>
</dbReference>
<dbReference type="Pfam" id="PF12900">
    <property type="entry name" value="Pyridox_ox_2"/>
    <property type="match status" value="1"/>
</dbReference>
<gene>
    <name evidence="2" type="ORF">G3561_12560</name>
    <name evidence="3" type="ORF">GCE86_01805</name>
</gene>
<dbReference type="AlphaFoldDB" id="A0AAJ2ZG99"/>
<feature type="domain" description="N-acetyltransferase" evidence="1">
    <location>
        <begin position="227"/>
        <end position="394"/>
    </location>
</feature>
<dbReference type="RefSeq" id="WP_154225284.1">
    <property type="nucleotide sequence ID" value="NZ_CP045309.1"/>
</dbReference>
<evidence type="ECO:0000259" key="1">
    <source>
        <dbReference type="PROSITE" id="PS51186"/>
    </source>
</evidence>
<protein>
    <submittedName>
        <fullName evidence="2">GNAT family N-acetyltransferase</fullName>
    </submittedName>
</protein>
<dbReference type="EMBL" id="JAAHBZ010000004">
    <property type="protein sequence ID" value="NES28373.1"/>
    <property type="molecule type" value="Genomic_DNA"/>
</dbReference>
<dbReference type="EMBL" id="CP045309">
    <property type="protein sequence ID" value="QGL45892.1"/>
    <property type="molecule type" value="Genomic_DNA"/>
</dbReference>
<dbReference type="PANTHER" id="PTHR43610:SF1">
    <property type="entry name" value="N-ACETYLTRANSFERASE DOMAIN-CONTAINING PROTEIN"/>
    <property type="match status" value="1"/>
</dbReference>
<dbReference type="SUPFAM" id="SSF50475">
    <property type="entry name" value="FMN-binding split barrel"/>
    <property type="match status" value="1"/>
</dbReference>
<accession>A0AAJ2ZG99</accession>
<dbReference type="InterPro" id="IPR012349">
    <property type="entry name" value="Split_barrel_FMN-bd"/>
</dbReference>
<dbReference type="InterPro" id="IPR024747">
    <property type="entry name" value="Pyridox_Oxase-rel"/>
</dbReference>
<dbReference type="InterPro" id="IPR016181">
    <property type="entry name" value="Acyl_CoA_acyltransferase"/>
</dbReference>
<evidence type="ECO:0000313" key="4">
    <source>
        <dbReference type="Proteomes" id="UP000402241"/>
    </source>
</evidence>
<dbReference type="PANTHER" id="PTHR43610">
    <property type="entry name" value="BLL6696 PROTEIN"/>
    <property type="match status" value="1"/>
</dbReference>
<keyword evidence="4" id="KW-1185">Reference proteome</keyword>
<evidence type="ECO:0000313" key="2">
    <source>
        <dbReference type="EMBL" id="NES28373.1"/>
    </source>
</evidence>
<name>A0AAJ2ZG99_9ACTN</name>